<dbReference type="AlphaFoldDB" id="A0A7V2F6E6"/>
<protein>
    <submittedName>
        <fullName evidence="2">Phosphohistidine phosphatase</fullName>
    </submittedName>
</protein>
<dbReference type="GO" id="GO:0016787">
    <property type="term" value="F:hydrolase activity"/>
    <property type="evidence" value="ECO:0007669"/>
    <property type="project" value="UniProtKB-KW"/>
</dbReference>
<dbReference type="CDD" id="cd07067">
    <property type="entry name" value="HP_PGM_like"/>
    <property type="match status" value="1"/>
</dbReference>
<accession>A0A7V2F6E6</accession>
<sequence>MLIYFVRHAEAYPAAPGQSDAERSLTEAGLATARKLGQTLHHLGCKPPAVHTSPYLRARQTAQAIAQALQVPIVEERLLAPGCRPAALEAFLQTHAPADRVLVVGHQPDLGELIRWLTGAAVRLPPGGLAVVETPAIREAAGTLIGLYDPAWLLGAPSLG</sequence>
<keyword evidence="1" id="KW-0378">Hydrolase</keyword>
<dbReference type="Gene3D" id="3.40.50.1240">
    <property type="entry name" value="Phosphoglycerate mutase-like"/>
    <property type="match status" value="1"/>
</dbReference>
<reference evidence="2" key="1">
    <citation type="journal article" date="2020" name="mSystems">
        <title>Genome- and Community-Level Interaction Insights into Carbon Utilization and Element Cycling Functions of Hydrothermarchaeota in Hydrothermal Sediment.</title>
        <authorList>
            <person name="Zhou Z."/>
            <person name="Liu Y."/>
            <person name="Xu W."/>
            <person name="Pan J."/>
            <person name="Luo Z.H."/>
            <person name="Li M."/>
        </authorList>
    </citation>
    <scope>NUCLEOTIDE SEQUENCE [LARGE SCALE GENOMIC DNA]</scope>
    <source>
        <strain evidence="2">SpSt-143</strain>
    </source>
</reference>
<evidence type="ECO:0000256" key="1">
    <source>
        <dbReference type="ARBA" id="ARBA00022801"/>
    </source>
</evidence>
<gene>
    <name evidence="2" type="ORF">ENO59_01695</name>
</gene>
<organism evidence="2">
    <name type="scientific">Rhodothermus marinus</name>
    <name type="common">Rhodothermus obamensis</name>
    <dbReference type="NCBI Taxonomy" id="29549"/>
    <lineage>
        <taxon>Bacteria</taxon>
        <taxon>Pseudomonadati</taxon>
        <taxon>Rhodothermota</taxon>
        <taxon>Rhodothermia</taxon>
        <taxon>Rhodothermales</taxon>
        <taxon>Rhodothermaceae</taxon>
        <taxon>Rhodothermus</taxon>
    </lineage>
</organism>
<proteinExistence type="predicted"/>
<dbReference type="InterPro" id="IPR013078">
    <property type="entry name" value="His_Pase_superF_clade-1"/>
</dbReference>
<dbReference type="InterPro" id="IPR051021">
    <property type="entry name" value="Mito_Ser/Thr_phosphatase"/>
</dbReference>
<evidence type="ECO:0000313" key="2">
    <source>
        <dbReference type="EMBL" id="HER95225.1"/>
    </source>
</evidence>
<dbReference type="EMBL" id="DSGB01000002">
    <property type="protein sequence ID" value="HER95225.1"/>
    <property type="molecule type" value="Genomic_DNA"/>
</dbReference>
<dbReference type="SMART" id="SM00855">
    <property type="entry name" value="PGAM"/>
    <property type="match status" value="1"/>
</dbReference>
<name>A0A7V2F6E6_RHOMR</name>
<dbReference type="Pfam" id="PF00300">
    <property type="entry name" value="His_Phos_1"/>
    <property type="match status" value="1"/>
</dbReference>
<dbReference type="PANTHER" id="PTHR20935">
    <property type="entry name" value="PHOSPHOGLYCERATE MUTASE-RELATED"/>
    <property type="match status" value="1"/>
</dbReference>
<comment type="caution">
    <text evidence="2">The sequence shown here is derived from an EMBL/GenBank/DDBJ whole genome shotgun (WGS) entry which is preliminary data.</text>
</comment>
<dbReference type="SUPFAM" id="SSF53254">
    <property type="entry name" value="Phosphoglycerate mutase-like"/>
    <property type="match status" value="1"/>
</dbReference>
<dbReference type="InterPro" id="IPR029033">
    <property type="entry name" value="His_PPase_superfam"/>
</dbReference>